<dbReference type="RefSeq" id="WP_158765714.1">
    <property type="nucleotide sequence ID" value="NZ_CP047045.1"/>
</dbReference>
<dbReference type="Pfam" id="PF13559">
    <property type="entry name" value="DUF4129"/>
    <property type="match status" value="1"/>
</dbReference>
<accession>A0A6I6MIB1</accession>
<dbReference type="AlphaFoldDB" id="A0A6I6MIB1"/>
<organism evidence="3 4">
    <name type="scientific">Terricaulis silvestris</name>
    <dbReference type="NCBI Taxonomy" id="2686094"/>
    <lineage>
        <taxon>Bacteria</taxon>
        <taxon>Pseudomonadati</taxon>
        <taxon>Pseudomonadota</taxon>
        <taxon>Alphaproteobacteria</taxon>
        <taxon>Caulobacterales</taxon>
        <taxon>Caulobacteraceae</taxon>
        <taxon>Terricaulis</taxon>
    </lineage>
</organism>
<dbReference type="KEGG" id="tsv:DSM104635_01636"/>
<feature type="transmembrane region" description="Helical" evidence="1">
    <location>
        <begin position="58"/>
        <end position="83"/>
    </location>
</feature>
<evidence type="ECO:0000256" key="1">
    <source>
        <dbReference type="SAM" id="Phobius"/>
    </source>
</evidence>
<evidence type="ECO:0000259" key="2">
    <source>
        <dbReference type="Pfam" id="PF13559"/>
    </source>
</evidence>
<keyword evidence="4" id="KW-1185">Reference proteome</keyword>
<keyword evidence="1" id="KW-0812">Transmembrane</keyword>
<gene>
    <name evidence="3" type="ORF">DSM104635_01636</name>
</gene>
<keyword evidence="1" id="KW-0472">Membrane</keyword>
<feature type="domain" description="Protein-glutamine gamma-glutamyltransferase-like C-terminal" evidence="2">
    <location>
        <begin position="139"/>
        <end position="205"/>
    </location>
</feature>
<reference evidence="4" key="1">
    <citation type="submission" date="2019-12" db="EMBL/GenBank/DDBJ databases">
        <title>Complete genome of Terracaulis silvestris 0127_4.</title>
        <authorList>
            <person name="Vieira S."/>
            <person name="Riedel T."/>
            <person name="Sproer C."/>
            <person name="Pascual J."/>
            <person name="Boedeker C."/>
            <person name="Overmann J."/>
        </authorList>
    </citation>
    <scope>NUCLEOTIDE SEQUENCE [LARGE SCALE GENOMIC DNA]</scope>
    <source>
        <strain evidence="4">0127_4</strain>
    </source>
</reference>
<proteinExistence type="predicted"/>
<sequence length="215" mass="23176">MTVPVGPQQAASAGGADSAFAEAHAELRADQSLQFQMDALVPPEPPAWLEPLALFLQAIAPFLVYVFWAGVAVVALLILYVIGTEIMRRLPGRKRDAATEAQPAPAYRPAYARAKALLEEADRLAAQGRYSEAARVLLHRSIEDLEQVFSLAIGPGLTSREIARLDPLSPQGRDVFSGIARAVEMSLFGGRALGAQDFAQCREAYASFALQGSRR</sequence>
<keyword evidence="1" id="KW-1133">Transmembrane helix</keyword>
<evidence type="ECO:0000313" key="3">
    <source>
        <dbReference type="EMBL" id="QGZ94805.1"/>
    </source>
</evidence>
<protein>
    <recommendedName>
        <fullName evidence="2">Protein-glutamine gamma-glutamyltransferase-like C-terminal domain-containing protein</fullName>
    </recommendedName>
</protein>
<dbReference type="EMBL" id="CP047045">
    <property type="protein sequence ID" value="QGZ94805.1"/>
    <property type="molecule type" value="Genomic_DNA"/>
</dbReference>
<dbReference type="InterPro" id="IPR025403">
    <property type="entry name" value="TgpA-like_C"/>
</dbReference>
<name>A0A6I6MIB1_9CAUL</name>
<evidence type="ECO:0000313" key="4">
    <source>
        <dbReference type="Proteomes" id="UP000431269"/>
    </source>
</evidence>
<dbReference type="Proteomes" id="UP000431269">
    <property type="component" value="Chromosome"/>
</dbReference>